<dbReference type="AlphaFoldDB" id="A0A6J7G3L3"/>
<name>A0A6J7G3L3_9ZZZZ</name>
<protein>
    <submittedName>
        <fullName evidence="2">Unannotated protein</fullName>
    </submittedName>
</protein>
<reference evidence="2" key="1">
    <citation type="submission" date="2020-05" db="EMBL/GenBank/DDBJ databases">
        <authorList>
            <person name="Chiriac C."/>
            <person name="Salcher M."/>
            <person name="Ghai R."/>
            <person name="Kavagutti S V."/>
        </authorList>
    </citation>
    <scope>NUCLEOTIDE SEQUENCE</scope>
</reference>
<dbReference type="Pfam" id="PF13338">
    <property type="entry name" value="AbiEi_4"/>
    <property type="match status" value="1"/>
</dbReference>
<dbReference type="InterPro" id="IPR025159">
    <property type="entry name" value="AbiEi_N"/>
</dbReference>
<organism evidence="2">
    <name type="scientific">freshwater metagenome</name>
    <dbReference type="NCBI Taxonomy" id="449393"/>
    <lineage>
        <taxon>unclassified sequences</taxon>
        <taxon>metagenomes</taxon>
        <taxon>ecological metagenomes</taxon>
    </lineage>
</organism>
<evidence type="ECO:0000259" key="1">
    <source>
        <dbReference type="Pfam" id="PF13338"/>
    </source>
</evidence>
<accession>A0A6J7G3L3</accession>
<proteinExistence type="predicted"/>
<evidence type="ECO:0000313" key="2">
    <source>
        <dbReference type="EMBL" id="CAB4902992.1"/>
    </source>
</evidence>
<dbReference type="EMBL" id="CAFBMQ010000034">
    <property type="protein sequence ID" value="CAB4902992.1"/>
    <property type="molecule type" value="Genomic_DNA"/>
</dbReference>
<gene>
    <name evidence="2" type="ORF">UFOPK3609_00381</name>
</gene>
<feature type="domain" description="AbiEi antitoxin N-terminal" evidence="1">
    <location>
        <begin position="5"/>
        <end position="49"/>
    </location>
</feature>
<sequence>MHPLVRAAADRQHGVVTRRDLQRARISDQEIRTRVARGEWVRLRRGAYIAAADLAAARSRHRRHVIACRAVLLTLGRDSAVVGGLSAAVVWGLPLPAGPDPEVTLLDPTQTMRGPGFRMSMAPMPPDAATEHDGLPVTSLARTVADCARLERFDHAMVIADAARWDDRLPSADLAAVVAGMQGWRGAAAARCVAELCRAGVESPLETRVRLRLLASGIVEPELLVTIRVDGRAIEADGWWADAAVVMECDGRVKYREPWGGLTTEQKHWEEKRRAEVAGAAGVRFWRVAEEDLRSEAAWAAALARLEAMLAHPLPGPRRFTVTHEARRVRRAS</sequence>